<evidence type="ECO:0000313" key="2">
    <source>
        <dbReference type="Proteomes" id="UP000242258"/>
    </source>
</evidence>
<reference evidence="2" key="1">
    <citation type="submission" date="2016-09" db="EMBL/GenBank/DDBJ databases">
        <authorList>
            <person name="Wan X."/>
            <person name="Hou S."/>
        </authorList>
    </citation>
    <scope>NUCLEOTIDE SEQUENCE [LARGE SCALE GENOMIC DNA]</scope>
    <source>
        <strain evidence="2">KH87</strain>
    </source>
</reference>
<evidence type="ECO:0000313" key="1">
    <source>
        <dbReference type="EMBL" id="OEY70675.1"/>
    </source>
</evidence>
<sequence>MLNKHLLTFFATPTVFIQAATARQWTEFLQQAREHGLTARFYYLLQQHNLLDQVPVQVRLHGKSAAYYAEKQQHSLYFELQQLESLFVQAGCPCILLKGAAYRALALPMSFGRLFADIDILVPTSRLKQIRDKLFFNGFAEGAMSNYDRDYYINWSHQNPPLQHYQRGTVIDLHHHIYPTASAKKIDITPIFNHAQSMPGSVFKVPKAVHLFIHAAVHLFYQEESHKLVKDIIDLNDLLLEVEQQQQLSLLMEQARLMAVQSAVINACWVLAELFANKTALTVLANAAEKPQLGVGKLLLSMLRGRTVTAWLARKIWFVRGHGLKMRWQILLYHTLAKPLVITRNWLQRVIDTDTDTKRG</sequence>
<dbReference type="STRING" id="1628148.BI198_14715"/>
<comment type="caution">
    <text evidence="1">The sequence shown here is derived from an EMBL/GenBank/DDBJ whole genome shotgun (WGS) entry which is preliminary data.</text>
</comment>
<name>A0A1E7Q8Z8_9GAMM</name>
<gene>
    <name evidence="1" type="ORF">BI198_14715</name>
</gene>
<dbReference type="OrthoDB" id="5497963at2"/>
<organism evidence="1 2">
    <name type="scientific">Rheinheimera salexigens</name>
    <dbReference type="NCBI Taxonomy" id="1628148"/>
    <lineage>
        <taxon>Bacteria</taxon>
        <taxon>Pseudomonadati</taxon>
        <taxon>Pseudomonadota</taxon>
        <taxon>Gammaproteobacteria</taxon>
        <taxon>Chromatiales</taxon>
        <taxon>Chromatiaceae</taxon>
        <taxon>Rheinheimera</taxon>
    </lineage>
</organism>
<keyword evidence="2" id="KW-1185">Reference proteome</keyword>
<dbReference type="EMBL" id="MKEK01000001">
    <property type="protein sequence ID" value="OEY70675.1"/>
    <property type="molecule type" value="Genomic_DNA"/>
</dbReference>
<dbReference type="RefSeq" id="WP_070050229.1">
    <property type="nucleotide sequence ID" value="NZ_CBCSDO010000002.1"/>
</dbReference>
<protein>
    <recommendedName>
        <fullName evidence="3">Nucleotidyltransferase</fullName>
    </recommendedName>
</protein>
<dbReference type="Pfam" id="PF14907">
    <property type="entry name" value="NTP_transf_5"/>
    <property type="match status" value="1"/>
</dbReference>
<dbReference type="Proteomes" id="UP000242258">
    <property type="component" value="Unassembled WGS sequence"/>
</dbReference>
<proteinExistence type="predicted"/>
<dbReference type="AlphaFoldDB" id="A0A1E7Q8Z8"/>
<accession>A0A1E7Q8Z8</accession>
<evidence type="ECO:0008006" key="3">
    <source>
        <dbReference type="Google" id="ProtNLM"/>
    </source>
</evidence>
<dbReference type="InterPro" id="IPR039498">
    <property type="entry name" value="NTP_transf_5"/>
</dbReference>